<sequence>LNHPLKQEPGTVADNQGPMAALTEAKDRVSDPGQIIGGYRATSQPYQMSAYQLPYSHDSMSNSNPQQESHVSYMNPKHTPPVLAQHGSSVDGSNRISKDGDAKWNRTENTDAHSTVMSNMSSVEQRLKISYQQDLHKIQTKGQTVASLERRHKMSPVHQVSDLSAVDHSQEPPSAKQINIRTQDTILEANPHSHGLPPPSIQTSEISPNSQDCIPRSVGQGQRMSSAVHDHTMRASSHGHNLPPYTQASGMGTNTSEMSGPYYGAGSYCAHYGPTPGQSMSQNSSTWSSDIQGYGSRYGSQVYPYSRNPTNVDNRMSAGKSSYVSQGTADQADVHVKGPATASQDSSVKDDAVNKTKVGEQPDTAVNRRSSSSDYQMTKSTESAHIYQKSVEADIKPSRRHSDAVKEEEEDNLSSPETHRSQPLLLESVPPMGPTSVQTTMVPQMTAVMTSASVSKHSTQPSSFQHNTSSHMNQLQQVPPVTSMAPHNTWPRTSSAVQYSHQHMAQWPNMGGPGQYGVARPYGGPVAFTRSPYGMDSQVDPNRPNPGHVHQKSFMHQNYDLRFQSSHPGMRPGGPETEYHRSGYSQDYSSTGRFSQQFQSCAQ</sequence>
<evidence type="ECO:0000313" key="2">
    <source>
        <dbReference type="EMBL" id="CEK67363.1"/>
    </source>
</evidence>
<feature type="compositionally biased region" description="Polar residues" evidence="1">
    <location>
        <begin position="58"/>
        <end position="72"/>
    </location>
</feature>
<evidence type="ECO:0000256" key="1">
    <source>
        <dbReference type="SAM" id="MobiDB-lite"/>
    </source>
</evidence>
<proteinExistence type="predicted"/>
<feature type="non-terminal residue" evidence="2">
    <location>
        <position position="603"/>
    </location>
</feature>
<feature type="non-terminal residue" evidence="2">
    <location>
        <position position="1"/>
    </location>
</feature>
<feature type="compositionally biased region" description="Polar residues" evidence="1">
    <location>
        <begin position="583"/>
        <end position="603"/>
    </location>
</feature>
<accession>A0A0B6ZFN9</accession>
<protein>
    <submittedName>
        <fullName evidence="2">Uncharacterized protein</fullName>
    </submittedName>
</protein>
<feature type="region of interest" description="Disordered" evidence="1">
    <location>
        <begin position="300"/>
        <end position="431"/>
    </location>
</feature>
<gene>
    <name evidence="2" type="primary">ORF62343</name>
</gene>
<feature type="region of interest" description="Disordered" evidence="1">
    <location>
        <begin position="564"/>
        <end position="603"/>
    </location>
</feature>
<name>A0A0B6ZFN9_9EUPU</name>
<feature type="compositionally biased region" description="Basic and acidic residues" evidence="1">
    <location>
        <begin position="391"/>
        <end position="405"/>
    </location>
</feature>
<dbReference type="EMBL" id="HACG01020498">
    <property type="protein sequence ID" value="CEK67363.1"/>
    <property type="molecule type" value="Transcribed_RNA"/>
</dbReference>
<feature type="compositionally biased region" description="Polar residues" evidence="1">
    <location>
        <begin position="307"/>
        <end position="329"/>
    </location>
</feature>
<dbReference type="AlphaFoldDB" id="A0A0B6ZFN9"/>
<feature type="compositionally biased region" description="Polar residues" evidence="1">
    <location>
        <begin position="86"/>
        <end position="95"/>
    </location>
</feature>
<reference evidence="2" key="1">
    <citation type="submission" date="2014-12" db="EMBL/GenBank/DDBJ databases">
        <title>Insight into the proteome of Arion vulgaris.</title>
        <authorList>
            <person name="Aradska J."/>
            <person name="Bulat T."/>
            <person name="Smidak R."/>
            <person name="Sarate P."/>
            <person name="Gangsoo J."/>
            <person name="Sialana F."/>
            <person name="Bilban M."/>
            <person name="Lubec G."/>
        </authorList>
    </citation>
    <scope>NUCLEOTIDE SEQUENCE</scope>
    <source>
        <tissue evidence="2">Skin</tissue>
    </source>
</reference>
<feature type="region of interest" description="Disordered" evidence="1">
    <location>
        <begin position="55"/>
        <end position="106"/>
    </location>
</feature>
<feature type="compositionally biased region" description="Polar residues" evidence="1">
    <location>
        <begin position="367"/>
        <end position="383"/>
    </location>
</feature>
<feature type="compositionally biased region" description="Basic and acidic residues" evidence="1">
    <location>
        <begin position="347"/>
        <end position="360"/>
    </location>
</feature>
<feature type="compositionally biased region" description="Basic and acidic residues" evidence="1">
    <location>
        <begin position="96"/>
        <end position="106"/>
    </location>
</feature>
<organism evidence="2">
    <name type="scientific">Arion vulgaris</name>
    <dbReference type="NCBI Taxonomy" id="1028688"/>
    <lineage>
        <taxon>Eukaryota</taxon>
        <taxon>Metazoa</taxon>
        <taxon>Spiralia</taxon>
        <taxon>Lophotrochozoa</taxon>
        <taxon>Mollusca</taxon>
        <taxon>Gastropoda</taxon>
        <taxon>Heterobranchia</taxon>
        <taxon>Euthyneura</taxon>
        <taxon>Panpulmonata</taxon>
        <taxon>Eupulmonata</taxon>
        <taxon>Stylommatophora</taxon>
        <taxon>Helicina</taxon>
        <taxon>Arionoidea</taxon>
        <taxon>Arionidae</taxon>
        <taxon>Arion</taxon>
    </lineage>
</organism>